<evidence type="ECO:0000313" key="12">
    <source>
        <dbReference type="Proteomes" id="UP001498398"/>
    </source>
</evidence>
<dbReference type="SUPFAM" id="SSF51445">
    <property type="entry name" value="(Trans)glycosidases"/>
    <property type="match status" value="1"/>
</dbReference>
<dbReference type="Gene3D" id="3.10.50.10">
    <property type="match status" value="1"/>
</dbReference>
<dbReference type="EMBL" id="JBANRG010000038">
    <property type="protein sequence ID" value="KAK7448431.1"/>
    <property type="molecule type" value="Genomic_DNA"/>
</dbReference>
<dbReference type="PANTHER" id="PTHR11177:SF317">
    <property type="entry name" value="CHITINASE 12-RELATED"/>
    <property type="match status" value="1"/>
</dbReference>
<proteinExistence type="inferred from homology"/>
<comment type="caution">
    <text evidence="11">The sequence shown here is derived from an EMBL/GenBank/DDBJ whole genome shotgun (WGS) entry which is preliminary data.</text>
</comment>
<keyword evidence="4" id="KW-0119">Carbohydrate metabolism</keyword>
<dbReference type="Gene3D" id="3.20.20.80">
    <property type="entry name" value="Glycosidases"/>
    <property type="match status" value="1"/>
</dbReference>
<evidence type="ECO:0008006" key="13">
    <source>
        <dbReference type="Google" id="ProtNLM"/>
    </source>
</evidence>
<accession>A0ABR1J6W7</accession>
<keyword evidence="12" id="KW-1185">Reference proteome</keyword>
<dbReference type="InterPro" id="IPR011583">
    <property type="entry name" value="Chitinase_II/V-like_cat"/>
</dbReference>
<dbReference type="Pfam" id="PF00704">
    <property type="entry name" value="Glyco_hydro_18"/>
    <property type="match status" value="1"/>
</dbReference>
<dbReference type="SMART" id="SM00312">
    <property type="entry name" value="PX"/>
    <property type="match status" value="1"/>
</dbReference>
<dbReference type="InterPro" id="IPR017853">
    <property type="entry name" value="GH"/>
</dbReference>
<dbReference type="PROSITE" id="PS01095">
    <property type="entry name" value="GH18_1"/>
    <property type="match status" value="1"/>
</dbReference>
<evidence type="ECO:0000256" key="8">
    <source>
        <dbReference type="RuleBase" id="RU004453"/>
    </source>
</evidence>
<sequence length="545" mass="58022">MSGPGPLVTINKHTTSSNPRPHILYTVQVTRNGKHSVVDRRYSEFVALQESLGAKDVSLPPKRILVTSFVPSAWLDDALIAERKAGLAEYLLKVLRHPDYQDSPALQSFLAPENTSQPKKFDVEDAVPSTLSRKAALDLLRTESGEVREQANLIAAAYYPDWSAGSNPPENLNYSKFDILFFAFATPSASAGLNWDSGSQSILQRLVSSARNSGRGTKIVLSVGGWGGSTNFSSAVSSANNRATFTNALVGAVNQFGLDGIDIDWEYPNSVGAGNPHSPSDAANLLSLLTSLRTALGSSRIISAAVPHLPWLGSNGQPLSNISAYAAQMTYINIMNYDVWGASANPGPNAPLGNLCGTSSQPSASAQAALKQWTAAGAPASKLLLGLPLYGYVSNSTRTKLTGSFAPSDDMVLLQKEDDQGKNFLNGAHARNKTVQKQAANADLRSWYGQQIPFNSIVGSGALVKKSDGTYGQGGGFTMAWDDCSDTPFLFNTAQSTVVTYDDTFSLGDKATFARQNGMAGCFTWSLDQDDGVTLMNAIRSGLGK</sequence>
<keyword evidence="5 7" id="KW-0326">Glycosidase</keyword>
<dbReference type="CDD" id="cd06093">
    <property type="entry name" value="PX_domain"/>
    <property type="match status" value="1"/>
</dbReference>
<dbReference type="InterPro" id="IPR036871">
    <property type="entry name" value="PX_dom_sf"/>
</dbReference>
<feature type="domain" description="GH18" evidence="10">
    <location>
        <begin position="153"/>
        <end position="545"/>
    </location>
</feature>
<dbReference type="Proteomes" id="UP001498398">
    <property type="component" value="Unassembled WGS sequence"/>
</dbReference>
<name>A0ABR1J6W7_9AGAR</name>
<evidence type="ECO:0000256" key="6">
    <source>
        <dbReference type="ARBA" id="ARBA00023326"/>
    </source>
</evidence>
<dbReference type="InterPro" id="IPR050314">
    <property type="entry name" value="Glycosyl_Hydrlase_18"/>
</dbReference>
<keyword evidence="2 7" id="KW-0378">Hydrolase</keyword>
<dbReference type="SMART" id="SM00636">
    <property type="entry name" value="Glyco_18"/>
    <property type="match status" value="1"/>
</dbReference>
<evidence type="ECO:0000256" key="4">
    <source>
        <dbReference type="ARBA" id="ARBA00023277"/>
    </source>
</evidence>
<protein>
    <recommendedName>
        <fullName evidence="13">Chitinase</fullName>
    </recommendedName>
</protein>
<dbReference type="PROSITE" id="PS51910">
    <property type="entry name" value="GH18_2"/>
    <property type="match status" value="1"/>
</dbReference>
<keyword evidence="3" id="KW-0146">Chitin degradation</keyword>
<evidence type="ECO:0000256" key="3">
    <source>
        <dbReference type="ARBA" id="ARBA00023024"/>
    </source>
</evidence>
<evidence type="ECO:0000259" key="10">
    <source>
        <dbReference type="PROSITE" id="PS51910"/>
    </source>
</evidence>
<dbReference type="PANTHER" id="PTHR11177">
    <property type="entry name" value="CHITINASE"/>
    <property type="match status" value="1"/>
</dbReference>
<evidence type="ECO:0000256" key="2">
    <source>
        <dbReference type="ARBA" id="ARBA00022801"/>
    </source>
</evidence>
<dbReference type="InterPro" id="IPR001683">
    <property type="entry name" value="PX_dom"/>
</dbReference>
<keyword evidence="6" id="KW-0624">Polysaccharide degradation</keyword>
<organism evidence="11 12">
    <name type="scientific">Marasmiellus scandens</name>
    <dbReference type="NCBI Taxonomy" id="2682957"/>
    <lineage>
        <taxon>Eukaryota</taxon>
        <taxon>Fungi</taxon>
        <taxon>Dikarya</taxon>
        <taxon>Basidiomycota</taxon>
        <taxon>Agaricomycotina</taxon>
        <taxon>Agaricomycetes</taxon>
        <taxon>Agaricomycetidae</taxon>
        <taxon>Agaricales</taxon>
        <taxon>Marasmiineae</taxon>
        <taxon>Omphalotaceae</taxon>
        <taxon>Marasmiellus</taxon>
    </lineage>
</organism>
<evidence type="ECO:0000256" key="5">
    <source>
        <dbReference type="ARBA" id="ARBA00023295"/>
    </source>
</evidence>
<dbReference type="InterPro" id="IPR029070">
    <property type="entry name" value="Chitinase_insertion_sf"/>
</dbReference>
<dbReference type="InterPro" id="IPR001579">
    <property type="entry name" value="Glyco_hydro_18_chit_AS"/>
</dbReference>
<dbReference type="Pfam" id="PF00787">
    <property type="entry name" value="PX"/>
    <property type="match status" value="1"/>
</dbReference>
<comment type="catalytic activity">
    <reaction evidence="1">
        <text>Random endo-hydrolysis of N-acetyl-beta-D-glucosaminide (1-&gt;4)-beta-linkages in chitin and chitodextrins.</text>
        <dbReference type="EC" id="3.2.1.14"/>
    </reaction>
</comment>
<feature type="domain" description="PX" evidence="9">
    <location>
        <begin position="3"/>
        <end position="117"/>
    </location>
</feature>
<dbReference type="SUPFAM" id="SSF64268">
    <property type="entry name" value="PX domain"/>
    <property type="match status" value="1"/>
</dbReference>
<evidence type="ECO:0000313" key="11">
    <source>
        <dbReference type="EMBL" id="KAK7448431.1"/>
    </source>
</evidence>
<evidence type="ECO:0000256" key="7">
    <source>
        <dbReference type="RuleBase" id="RU000489"/>
    </source>
</evidence>
<comment type="similarity">
    <text evidence="8">Belongs to the glycosyl hydrolase 18 family.</text>
</comment>
<dbReference type="PROSITE" id="PS50195">
    <property type="entry name" value="PX"/>
    <property type="match status" value="1"/>
</dbReference>
<gene>
    <name evidence="11" type="ORF">VKT23_013694</name>
</gene>
<evidence type="ECO:0000256" key="1">
    <source>
        <dbReference type="ARBA" id="ARBA00000822"/>
    </source>
</evidence>
<dbReference type="Gene3D" id="3.30.1520.10">
    <property type="entry name" value="Phox-like domain"/>
    <property type="match status" value="1"/>
</dbReference>
<evidence type="ECO:0000259" key="9">
    <source>
        <dbReference type="PROSITE" id="PS50195"/>
    </source>
</evidence>
<reference evidence="11 12" key="1">
    <citation type="submission" date="2024-01" db="EMBL/GenBank/DDBJ databases">
        <title>A draft genome for the cacao thread blight pathogen Marasmiellus scandens.</title>
        <authorList>
            <person name="Baruah I.K."/>
            <person name="Leung J."/>
            <person name="Bukari Y."/>
            <person name="Amoako-Attah I."/>
            <person name="Meinhardt L.W."/>
            <person name="Bailey B.A."/>
            <person name="Cohen S.P."/>
        </authorList>
    </citation>
    <scope>NUCLEOTIDE SEQUENCE [LARGE SCALE GENOMIC DNA]</scope>
    <source>
        <strain evidence="11 12">GH-19</strain>
    </source>
</reference>
<dbReference type="InterPro" id="IPR001223">
    <property type="entry name" value="Glyco_hydro18_cat"/>
</dbReference>